<sequence length="287" mass="29620">MYVINPAPSSQDLQPNASSYVTAHLPPGSPESIELEQQQHKEILNQILTKCNADMSEQVANFSCPDEKTPHRSTAPVVAKEGTEPSNSTTLTRPAISSPCAEDEKQTLESSPSSKETSSAPIGENNAVRHVEARSPPPTVKRSTSPESSPLSTASSSNAASLSPAASDGPAKQQLKSELLTDTLAPASNFASVVHPKERALKSIAAAAPSNERNNTINGGSTTAKTSTKFVGTGRTMLNGTTSFPPGTVANIGAGTASGGRLQFFKGSRLVALLEVAKRNGSSGGGG</sequence>
<dbReference type="Proteomes" id="UP000075883">
    <property type="component" value="Unassembled WGS sequence"/>
</dbReference>
<feature type="region of interest" description="Disordered" evidence="1">
    <location>
        <begin position="62"/>
        <end position="174"/>
    </location>
</feature>
<feature type="compositionally biased region" description="Low complexity" evidence="1">
    <location>
        <begin position="143"/>
        <end position="167"/>
    </location>
</feature>
<dbReference type="EnsemblMetazoa" id="ACUA018339-RA">
    <property type="protein sequence ID" value="ACUA018339-PA"/>
    <property type="gene ID" value="ACUA018339"/>
</dbReference>
<reference evidence="2" key="2">
    <citation type="submission" date="2020-05" db="UniProtKB">
        <authorList>
            <consortium name="EnsemblMetazoa"/>
        </authorList>
    </citation>
    <scope>IDENTIFICATION</scope>
    <source>
        <strain evidence="2">A-37</strain>
    </source>
</reference>
<accession>A0A182MHF2</accession>
<feature type="region of interest" description="Disordered" evidence="1">
    <location>
        <begin position="205"/>
        <end position="227"/>
    </location>
</feature>
<dbReference type="AlphaFoldDB" id="A0A182MHF2"/>
<organism evidence="2 3">
    <name type="scientific">Anopheles culicifacies</name>
    <dbReference type="NCBI Taxonomy" id="139723"/>
    <lineage>
        <taxon>Eukaryota</taxon>
        <taxon>Metazoa</taxon>
        <taxon>Ecdysozoa</taxon>
        <taxon>Arthropoda</taxon>
        <taxon>Hexapoda</taxon>
        <taxon>Insecta</taxon>
        <taxon>Pterygota</taxon>
        <taxon>Neoptera</taxon>
        <taxon>Endopterygota</taxon>
        <taxon>Diptera</taxon>
        <taxon>Nematocera</taxon>
        <taxon>Culicoidea</taxon>
        <taxon>Culicidae</taxon>
        <taxon>Anophelinae</taxon>
        <taxon>Anopheles</taxon>
        <taxon>culicifacies species complex</taxon>
    </lineage>
</organism>
<evidence type="ECO:0000256" key="1">
    <source>
        <dbReference type="SAM" id="MobiDB-lite"/>
    </source>
</evidence>
<keyword evidence="3" id="KW-1185">Reference proteome</keyword>
<reference evidence="3" key="1">
    <citation type="submission" date="2013-09" db="EMBL/GenBank/DDBJ databases">
        <title>The Genome Sequence of Anopheles culicifacies species A.</title>
        <authorList>
            <consortium name="The Broad Institute Genomics Platform"/>
            <person name="Neafsey D.E."/>
            <person name="Besansky N."/>
            <person name="Howell P."/>
            <person name="Walton C."/>
            <person name="Young S.K."/>
            <person name="Zeng Q."/>
            <person name="Gargeya S."/>
            <person name="Fitzgerald M."/>
            <person name="Haas B."/>
            <person name="Abouelleil A."/>
            <person name="Allen A.W."/>
            <person name="Alvarado L."/>
            <person name="Arachchi H.M."/>
            <person name="Berlin A.M."/>
            <person name="Chapman S.B."/>
            <person name="Gainer-Dewar J."/>
            <person name="Goldberg J."/>
            <person name="Griggs A."/>
            <person name="Gujja S."/>
            <person name="Hansen M."/>
            <person name="Howarth C."/>
            <person name="Imamovic A."/>
            <person name="Ireland A."/>
            <person name="Larimer J."/>
            <person name="McCowan C."/>
            <person name="Murphy C."/>
            <person name="Pearson M."/>
            <person name="Poon T.W."/>
            <person name="Priest M."/>
            <person name="Roberts A."/>
            <person name="Saif S."/>
            <person name="Shea T."/>
            <person name="Sisk P."/>
            <person name="Sykes S."/>
            <person name="Wortman J."/>
            <person name="Nusbaum C."/>
            <person name="Birren B."/>
        </authorList>
    </citation>
    <scope>NUCLEOTIDE SEQUENCE [LARGE SCALE GENOMIC DNA]</scope>
    <source>
        <strain evidence="3">A-37</strain>
    </source>
</reference>
<feature type="compositionally biased region" description="Polar residues" evidence="1">
    <location>
        <begin position="211"/>
        <end position="227"/>
    </location>
</feature>
<name>A0A182MHF2_9DIPT</name>
<feature type="compositionally biased region" description="Low complexity" evidence="1">
    <location>
        <begin position="110"/>
        <end position="119"/>
    </location>
</feature>
<evidence type="ECO:0000313" key="2">
    <source>
        <dbReference type="EnsemblMetazoa" id="ACUA018339-PA"/>
    </source>
</evidence>
<dbReference type="EMBL" id="AXCM01000113">
    <property type="status" value="NOT_ANNOTATED_CDS"/>
    <property type="molecule type" value="Genomic_DNA"/>
</dbReference>
<dbReference type="VEuPathDB" id="VectorBase:ACUA018339"/>
<feature type="compositionally biased region" description="Polar residues" evidence="1">
    <location>
        <begin position="7"/>
        <end position="21"/>
    </location>
</feature>
<protein>
    <submittedName>
        <fullName evidence="2">Uncharacterized protein</fullName>
    </submittedName>
</protein>
<feature type="region of interest" description="Disordered" evidence="1">
    <location>
        <begin position="1"/>
        <end position="31"/>
    </location>
</feature>
<evidence type="ECO:0000313" key="3">
    <source>
        <dbReference type="Proteomes" id="UP000075883"/>
    </source>
</evidence>
<proteinExistence type="predicted"/>